<protein>
    <submittedName>
        <fullName evidence="1">Uncharacterized protein</fullName>
    </submittedName>
</protein>
<dbReference type="RefSeq" id="WP_168517500.1">
    <property type="nucleotide sequence ID" value="NZ_JAAXLS010000012.1"/>
</dbReference>
<evidence type="ECO:0000313" key="1">
    <source>
        <dbReference type="EMBL" id="NKQ54996.1"/>
    </source>
</evidence>
<proteinExistence type="predicted"/>
<accession>A0ABX1J5D6</accession>
<keyword evidence="2" id="KW-1185">Reference proteome</keyword>
<organism evidence="1 2">
    <name type="scientific">Amycolatopsis acididurans</name>
    <dbReference type="NCBI Taxonomy" id="2724524"/>
    <lineage>
        <taxon>Bacteria</taxon>
        <taxon>Bacillati</taxon>
        <taxon>Actinomycetota</taxon>
        <taxon>Actinomycetes</taxon>
        <taxon>Pseudonocardiales</taxon>
        <taxon>Pseudonocardiaceae</taxon>
        <taxon>Amycolatopsis</taxon>
    </lineage>
</organism>
<sequence>MDLRELGVTGNWVVTSAQQSLAARMVPTLPAAPPPGSDLATRWNRLSQTLVAVKDGMLADPGLLWGNQTSSELAHGHIDMHDMPHDLM</sequence>
<dbReference type="EMBL" id="JAAXLS010000012">
    <property type="protein sequence ID" value="NKQ54996.1"/>
    <property type="molecule type" value="Genomic_DNA"/>
</dbReference>
<name>A0ABX1J5D6_9PSEU</name>
<reference evidence="1 2" key="1">
    <citation type="submission" date="2020-04" db="EMBL/GenBank/DDBJ databases">
        <title>Novel species.</title>
        <authorList>
            <person name="Teo W.F.A."/>
            <person name="Lipun K."/>
            <person name="Srisuk N."/>
            <person name="Duangmal K."/>
        </authorList>
    </citation>
    <scope>NUCLEOTIDE SEQUENCE [LARGE SCALE GENOMIC DNA]</scope>
    <source>
        <strain evidence="1 2">K13G38</strain>
    </source>
</reference>
<gene>
    <name evidence="1" type="ORF">HFP15_19110</name>
</gene>
<dbReference type="Proteomes" id="UP000715441">
    <property type="component" value="Unassembled WGS sequence"/>
</dbReference>
<comment type="caution">
    <text evidence="1">The sequence shown here is derived from an EMBL/GenBank/DDBJ whole genome shotgun (WGS) entry which is preliminary data.</text>
</comment>
<evidence type="ECO:0000313" key="2">
    <source>
        <dbReference type="Proteomes" id="UP000715441"/>
    </source>
</evidence>